<dbReference type="AlphaFoldDB" id="B2VKI8"/>
<organism evidence="3 4">
    <name type="scientific">Erwinia tasmaniensis (strain DSM 17950 / CFBP 7177 / CIP 109463 / NCPPB 4357 / Et1/99)</name>
    <dbReference type="NCBI Taxonomy" id="465817"/>
    <lineage>
        <taxon>Bacteria</taxon>
        <taxon>Pseudomonadati</taxon>
        <taxon>Pseudomonadota</taxon>
        <taxon>Gammaproteobacteria</taxon>
        <taxon>Enterobacterales</taxon>
        <taxon>Erwiniaceae</taxon>
        <taxon>Erwinia</taxon>
    </lineage>
</organism>
<dbReference type="HOGENOM" id="CLU_121832_2_0_6"/>
<feature type="domain" description="Barstar (barnase inhibitor)" evidence="2">
    <location>
        <begin position="2"/>
        <end position="80"/>
    </location>
</feature>
<dbReference type="Proteomes" id="UP000001726">
    <property type="component" value="Chromosome"/>
</dbReference>
<sequence length="91" mass="10469">MLQVSFDLRRIKDSTDFYRQFALKFELVFFGDNLDALWDTLTAGVPLPLRITLRHLHGHPHQNDLARIVAVMKEAEQETEGAFSVRVSEKA</sequence>
<dbReference type="OrthoDB" id="7575400at2"/>
<dbReference type="SUPFAM" id="SSF52038">
    <property type="entry name" value="Barstar-related"/>
    <property type="match status" value="1"/>
</dbReference>
<comment type="similarity">
    <text evidence="1">Belongs to the barstar family.</text>
</comment>
<dbReference type="KEGG" id="eta:ETA_17030"/>
<dbReference type="InterPro" id="IPR000468">
    <property type="entry name" value="Barstar"/>
</dbReference>
<dbReference type="eggNOG" id="COG2732">
    <property type="taxonomic scope" value="Bacteria"/>
</dbReference>
<accession>B2VKI8</accession>
<dbReference type="Gene3D" id="3.30.370.10">
    <property type="entry name" value="Barstar-like"/>
    <property type="match status" value="1"/>
</dbReference>
<dbReference type="STRING" id="465817.ETA_17030"/>
<dbReference type="InterPro" id="IPR035905">
    <property type="entry name" value="Barstar-like_sf"/>
</dbReference>
<reference evidence="3 4" key="1">
    <citation type="journal article" date="2008" name="Environ. Microbiol.">
        <title>The genome of Erwinia tasmaniensis strain Et1/99, a non-pathogenic bacterium in the genus Erwinia.</title>
        <authorList>
            <person name="Kube M."/>
            <person name="Migdoll A.M."/>
            <person name="Mueller I."/>
            <person name="Kuhl H."/>
            <person name="Beck A."/>
            <person name="Reinhardt R."/>
            <person name="Geider K."/>
        </authorList>
    </citation>
    <scope>NUCLEOTIDE SEQUENCE [LARGE SCALE GENOMIC DNA]</scope>
    <source>
        <strain evidence="4">DSM 17950 / CFBP 7177 / CIP 109463 / NCPPB 4357 / Et1/99</strain>
    </source>
</reference>
<evidence type="ECO:0000313" key="4">
    <source>
        <dbReference type="Proteomes" id="UP000001726"/>
    </source>
</evidence>
<protein>
    <submittedName>
        <fullName evidence="3">Probable ribonuclease inhibitor</fullName>
    </submittedName>
</protein>
<dbReference type="RefSeq" id="WP_012441441.1">
    <property type="nucleotide sequence ID" value="NC_010694.1"/>
</dbReference>
<evidence type="ECO:0000313" key="3">
    <source>
        <dbReference type="EMBL" id="CAO96749.1"/>
    </source>
</evidence>
<dbReference type="EMBL" id="CU468135">
    <property type="protein sequence ID" value="CAO96749.1"/>
    <property type="molecule type" value="Genomic_DNA"/>
</dbReference>
<proteinExistence type="inferred from homology"/>
<dbReference type="Pfam" id="PF01337">
    <property type="entry name" value="Barstar"/>
    <property type="match status" value="1"/>
</dbReference>
<evidence type="ECO:0000259" key="2">
    <source>
        <dbReference type="Pfam" id="PF01337"/>
    </source>
</evidence>
<keyword evidence="4" id="KW-1185">Reference proteome</keyword>
<name>B2VKI8_ERWT9</name>
<evidence type="ECO:0000256" key="1">
    <source>
        <dbReference type="ARBA" id="ARBA00006845"/>
    </source>
</evidence>
<gene>
    <name evidence="3" type="ordered locus">ETA_17030</name>
</gene>